<dbReference type="PANTHER" id="PTHR40942:SF4">
    <property type="entry name" value="CYTOCHROME C5"/>
    <property type="match status" value="1"/>
</dbReference>
<keyword evidence="3 5" id="KW-0378">Hydrolase</keyword>
<dbReference type="InterPro" id="IPR004843">
    <property type="entry name" value="Calcineurin-like_PHP"/>
</dbReference>
<comment type="function">
    <text evidence="1 5">Hydrolyzes diadenosine 5',5'''-P1,P4-tetraphosphate to yield ADP.</text>
</comment>
<gene>
    <name evidence="5" type="primary">apaH</name>
    <name evidence="7" type="ORF">SAMN05660443_1615</name>
</gene>
<name>A0A1I1GXY0_9GAMM</name>
<evidence type="ECO:0000256" key="5">
    <source>
        <dbReference type="HAMAP-Rule" id="MF_00199"/>
    </source>
</evidence>
<dbReference type="SUPFAM" id="SSF56300">
    <property type="entry name" value="Metallo-dependent phosphatases"/>
    <property type="match status" value="1"/>
</dbReference>
<dbReference type="OrthoDB" id="9807890at2"/>
<dbReference type="CDD" id="cd07422">
    <property type="entry name" value="MPP_ApaH"/>
    <property type="match status" value="1"/>
</dbReference>
<comment type="similarity">
    <text evidence="2 5">Belongs to the Ap4A hydrolase family.</text>
</comment>
<protein>
    <recommendedName>
        <fullName evidence="5">Bis(5'-nucleosyl)-tetraphosphatase, symmetrical</fullName>
        <ecNumber evidence="5">3.6.1.41</ecNumber>
    </recommendedName>
    <alternativeName>
        <fullName evidence="5">Ap4A hydrolase</fullName>
    </alternativeName>
    <alternativeName>
        <fullName evidence="5">Diadenosine 5',5'''-P1,P4-tetraphosphate pyrophosphohydrolase</fullName>
    </alternativeName>
    <alternativeName>
        <fullName evidence="5">Diadenosine tetraphosphatase</fullName>
    </alternativeName>
</protein>
<evidence type="ECO:0000259" key="6">
    <source>
        <dbReference type="Pfam" id="PF00149"/>
    </source>
</evidence>
<dbReference type="STRING" id="1122252.SAMN05660443_1615"/>
<dbReference type="InterPro" id="IPR004617">
    <property type="entry name" value="ApaH"/>
</dbReference>
<dbReference type="EC" id="3.6.1.41" evidence="5"/>
<feature type="domain" description="Calcineurin-like phosphoesterase" evidence="6">
    <location>
        <begin position="4"/>
        <end position="143"/>
    </location>
</feature>
<keyword evidence="8" id="KW-1185">Reference proteome</keyword>
<dbReference type="PIRSF" id="PIRSF000903">
    <property type="entry name" value="B5n-ttraPtase_sm"/>
    <property type="match status" value="1"/>
</dbReference>
<evidence type="ECO:0000256" key="2">
    <source>
        <dbReference type="ARBA" id="ARBA00005419"/>
    </source>
</evidence>
<comment type="catalytic activity">
    <reaction evidence="4 5">
        <text>P(1),P(4)-bis(5'-adenosyl) tetraphosphate + H2O = 2 ADP + 2 H(+)</text>
        <dbReference type="Rhea" id="RHEA:24252"/>
        <dbReference type="ChEBI" id="CHEBI:15377"/>
        <dbReference type="ChEBI" id="CHEBI:15378"/>
        <dbReference type="ChEBI" id="CHEBI:58141"/>
        <dbReference type="ChEBI" id="CHEBI:456216"/>
        <dbReference type="EC" id="3.6.1.41"/>
    </reaction>
</comment>
<dbReference type="PANTHER" id="PTHR40942">
    <property type="match status" value="1"/>
</dbReference>
<reference evidence="7 8" key="1">
    <citation type="submission" date="2016-10" db="EMBL/GenBank/DDBJ databases">
        <authorList>
            <person name="de Groot N.N."/>
        </authorList>
    </citation>
    <scope>NUCLEOTIDE SEQUENCE [LARGE SCALE GENOMIC DNA]</scope>
    <source>
        <strain evidence="7 8">DSM 18438</strain>
    </source>
</reference>
<dbReference type="GO" id="GO:0008803">
    <property type="term" value="F:bis(5'-nucleosyl)-tetraphosphatase (symmetrical) activity"/>
    <property type="evidence" value="ECO:0007669"/>
    <property type="project" value="UniProtKB-UniRule"/>
</dbReference>
<dbReference type="Pfam" id="PF00149">
    <property type="entry name" value="Metallophos"/>
    <property type="match status" value="1"/>
</dbReference>
<evidence type="ECO:0000313" key="7">
    <source>
        <dbReference type="EMBL" id="SFC14718.1"/>
    </source>
</evidence>
<dbReference type="InterPro" id="IPR029052">
    <property type="entry name" value="Metallo-depent_PP-like"/>
</dbReference>
<sequence>MATYAIGDIQGCYHEFKQLLEFIDFRSERDQLWLAGDLVNRGPGSLEVLRLVVELGSAVKVVLGNHDFHLLGVAAGIRKTKRSDTLDTLLSAKDAPDLLAWLSKQPLLHHDPQLNYVMTHAGIPPAWNLAQAKALAAEVELEMRSSRQKKLLENLFGNEPGFWSDSLQGYERQRCVVNYLTRMRFCAPDSRLELETKSEADQAPKGYAPWFTYPSQVLKETRILFGHWAALEGHTGVAGIHALDTGCVWGQKLTALRLEDQQTFQIEASKKNR</sequence>
<organism evidence="7 8">
    <name type="scientific">Marinospirillum celere</name>
    <dbReference type="NCBI Taxonomy" id="1122252"/>
    <lineage>
        <taxon>Bacteria</taxon>
        <taxon>Pseudomonadati</taxon>
        <taxon>Pseudomonadota</taxon>
        <taxon>Gammaproteobacteria</taxon>
        <taxon>Oceanospirillales</taxon>
        <taxon>Oceanospirillaceae</taxon>
        <taxon>Marinospirillum</taxon>
    </lineage>
</organism>
<dbReference type="NCBIfam" id="TIGR00668">
    <property type="entry name" value="apaH"/>
    <property type="match status" value="1"/>
</dbReference>
<evidence type="ECO:0000256" key="1">
    <source>
        <dbReference type="ARBA" id="ARBA00003413"/>
    </source>
</evidence>
<proteinExistence type="inferred from homology"/>
<evidence type="ECO:0000256" key="4">
    <source>
        <dbReference type="ARBA" id="ARBA00049417"/>
    </source>
</evidence>
<evidence type="ECO:0000256" key="3">
    <source>
        <dbReference type="ARBA" id="ARBA00022801"/>
    </source>
</evidence>
<dbReference type="Gene3D" id="3.60.21.10">
    <property type="match status" value="1"/>
</dbReference>
<dbReference type="EMBL" id="FOLH01000003">
    <property type="protein sequence ID" value="SFC14718.1"/>
    <property type="molecule type" value="Genomic_DNA"/>
</dbReference>
<evidence type="ECO:0000313" key="8">
    <source>
        <dbReference type="Proteomes" id="UP000199058"/>
    </source>
</evidence>
<accession>A0A1I1GXY0</accession>
<dbReference type="Proteomes" id="UP000199058">
    <property type="component" value="Unassembled WGS sequence"/>
</dbReference>
<dbReference type="HAMAP" id="MF_00199">
    <property type="entry name" value="ApaH"/>
    <property type="match status" value="1"/>
</dbReference>
<dbReference type="NCBIfam" id="NF001204">
    <property type="entry name" value="PRK00166.1"/>
    <property type="match status" value="1"/>
</dbReference>
<dbReference type="AlphaFoldDB" id="A0A1I1GXY0"/>
<dbReference type="RefSeq" id="WP_091961754.1">
    <property type="nucleotide sequence ID" value="NZ_FOLH01000003.1"/>
</dbReference>